<gene>
    <name evidence="1" type="ORF">ILEXP_LOCUS52885</name>
</gene>
<sequence>MNSKGIAGVDWTGFKRGSLLAGVWSENRWSLVSGLEIKRSLVAAARWCRLELDCAQSSLVVEAELSW</sequence>
<dbReference type="Proteomes" id="UP001642360">
    <property type="component" value="Unassembled WGS sequence"/>
</dbReference>
<comment type="caution">
    <text evidence="1">The sequence shown here is derived from an EMBL/GenBank/DDBJ whole genome shotgun (WGS) entry which is preliminary data.</text>
</comment>
<proteinExistence type="predicted"/>
<evidence type="ECO:0000313" key="1">
    <source>
        <dbReference type="EMBL" id="CAK9182670.1"/>
    </source>
</evidence>
<keyword evidence="2" id="KW-1185">Reference proteome</keyword>
<organism evidence="1 2">
    <name type="scientific">Ilex paraguariensis</name>
    <name type="common">yerba mate</name>
    <dbReference type="NCBI Taxonomy" id="185542"/>
    <lineage>
        <taxon>Eukaryota</taxon>
        <taxon>Viridiplantae</taxon>
        <taxon>Streptophyta</taxon>
        <taxon>Embryophyta</taxon>
        <taxon>Tracheophyta</taxon>
        <taxon>Spermatophyta</taxon>
        <taxon>Magnoliopsida</taxon>
        <taxon>eudicotyledons</taxon>
        <taxon>Gunneridae</taxon>
        <taxon>Pentapetalae</taxon>
        <taxon>asterids</taxon>
        <taxon>campanulids</taxon>
        <taxon>Aquifoliales</taxon>
        <taxon>Aquifoliaceae</taxon>
        <taxon>Ilex</taxon>
    </lineage>
</organism>
<dbReference type="EMBL" id="CAUOFW020008396">
    <property type="protein sequence ID" value="CAK9182670.1"/>
    <property type="molecule type" value="Genomic_DNA"/>
</dbReference>
<evidence type="ECO:0000313" key="2">
    <source>
        <dbReference type="Proteomes" id="UP001642360"/>
    </source>
</evidence>
<accession>A0ABC8UNU6</accession>
<name>A0ABC8UNU6_9AQUA</name>
<dbReference type="AlphaFoldDB" id="A0ABC8UNU6"/>
<protein>
    <submittedName>
        <fullName evidence="1">Uncharacterized protein</fullName>
    </submittedName>
</protein>
<reference evidence="1 2" key="1">
    <citation type="submission" date="2024-02" db="EMBL/GenBank/DDBJ databases">
        <authorList>
            <person name="Vignale AGUSTIN F."/>
            <person name="Sosa J E."/>
            <person name="Modenutti C."/>
        </authorList>
    </citation>
    <scope>NUCLEOTIDE SEQUENCE [LARGE SCALE GENOMIC DNA]</scope>
</reference>